<feature type="chain" id="PRO_5039037811" description="DUF5666 domain-containing protein" evidence="2">
    <location>
        <begin position="20"/>
        <end position="263"/>
    </location>
</feature>
<evidence type="ECO:0000313" key="3">
    <source>
        <dbReference type="EMBL" id="QUI25216.1"/>
    </source>
</evidence>
<gene>
    <name evidence="3" type="ORF">HZI73_24240</name>
</gene>
<feature type="signal peptide" evidence="2">
    <location>
        <begin position="1"/>
        <end position="19"/>
    </location>
</feature>
<dbReference type="RefSeq" id="WP_212695915.1">
    <property type="nucleotide sequence ID" value="NZ_CP058649.1"/>
</dbReference>
<name>A0A8J8MP91_9FIRM</name>
<accession>A0A8J8MP91</accession>
<evidence type="ECO:0000256" key="1">
    <source>
        <dbReference type="SAM" id="MobiDB-lite"/>
    </source>
</evidence>
<reference evidence="3" key="1">
    <citation type="submission" date="2020-07" db="EMBL/GenBank/DDBJ databases">
        <title>Vallitalea pronyensis genome.</title>
        <authorList>
            <person name="Postec A."/>
        </authorList>
    </citation>
    <scope>NUCLEOTIDE SEQUENCE</scope>
    <source>
        <strain evidence="3">FatNI3</strain>
    </source>
</reference>
<evidence type="ECO:0000313" key="4">
    <source>
        <dbReference type="Proteomes" id="UP000683246"/>
    </source>
</evidence>
<sequence>MKKIITIALILFVASQILTGCTHDKDKANEGNTSTPDSVDNHGENDASTDLKKYDIVGTIHAIREGTVSILSGDTMKDYTHVEGIEKCYVGETVGIIKKDKDYTVEKIKMDFTVRHTTMGDTIKRVEGTIKEMTDQQVVIASTDGDITLTISEPLTSKVGDRLMVDYIVNGDNILYHVYLKDSAMTLNVDKIDRIDATGEMMLMTKDKDGMEYHVIILSSTVVDFNLSELEAGDVIDVYAEVIREKYPAEVDAKMVMRVEKEE</sequence>
<organism evidence="3 4">
    <name type="scientific">Vallitalea pronyensis</name>
    <dbReference type="NCBI Taxonomy" id="1348613"/>
    <lineage>
        <taxon>Bacteria</taxon>
        <taxon>Bacillati</taxon>
        <taxon>Bacillota</taxon>
        <taxon>Clostridia</taxon>
        <taxon>Lachnospirales</taxon>
        <taxon>Vallitaleaceae</taxon>
        <taxon>Vallitalea</taxon>
    </lineage>
</organism>
<evidence type="ECO:0008006" key="5">
    <source>
        <dbReference type="Google" id="ProtNLM"/>
    </source>
</evidence>
<dbReference type="Proteomes" id="UP000683246">
    <property type="component" value="Chromosome"/>
</dbReference>
<dbReference type="AlphaFoldDB" id="A0A8J8MP91"/>
<feature type="region of interest" description="Disordered" evidence="1">
    <location>
        <begin position="24"/>
        <end position="46"/>
    </location>
</feature>
<keyword evidence="2" id="KW-0732">Signal</keyword>
<dbReference type="EMBL" id="CP058649">
    <property type="protein sequence ID" value="QUI25216.1"/>
    <property type="molecule type" value="Genomic_DNA"/>
</dbReference>
<dbReference type="PROSITE" id="PS51257">
    <property type="entry name" value="PROKAR_LIPOPROTEIN"/>
    <property type="match status" value="1"/>
</dbReference>
<proteinExistence type="predicted"/>
<dbReference type="KEGG" id="vpy:HZI73_24240"/>
<evidence type="ECO:0000256" key="2">
    <source>
        <dbReference type="SAM" id="SignalP"/>
    </source>
</evidence>
<keyword evidence="4" id="KW-1185">Reference proteome</keyword>
<protein>
    <recommendedName>
        <fullName evidence="5">DUF5666 domain-containing protein</fullName>
    </recommendedName>
</protein>